<dbReference type="SUPFAM" id="SSF56349">
    <property type="entry name" value="DNA breaking-rejoining enzymes"/>
    <property type="match status" value="1"/>
</dbReference>
<reference evidence="6 7" key="1">
    <citation type="submission" date="2019-10" db="EMBL/GenBank/DDBJ databases">
        <title>XDR Pseudomonas monteilii producing IMP-16 from LCR.</title>
        <authorList>
            <person name="Ballaben A."/>
            <person name="Doi Y."/>
        </authorList>
    </citation>
    <scope>NUCLEOTIDE SEQUENCE [LARGE SCALE GENOMIC DNA]</scope>
    <source>
        <strain evidence="6 7">597/14</strain>
    </source>
</reference>
<dbReference type="Gene3D" id="1.10.443.10">
    <property type="entry name" value="Intergrase catalytic core"/>
    <property type="match status" value="1"/>
</dbReference>
<dbReference type="PANTHER" id="PTHR30629:SF6">
    <property type="entry name" value="PROPHAGE INTEGRASE INTA-RELATED"/>
    <property type="match status" value="1"/>
</dbReference>
<keyword evidence="2" id="KW-0229">DNA integration</keyword>
<dbReference type="InterPro" id="IPR013762">
    <property type="entry name" value="Integrase-like_cat_sf"/>
</dbReference>
<dbReference type="Gene3D" id="1.10.150.130">
    <property type="match status" value="1"/>
</dbReference>
<organism evidence="6 7">
    <name type="scientific">Pseudomonas monteilii</name>
    <dbReference type="NCBI Taxonomy" id="76759"/>
    <lineage>
        <taxon>Bacteria</taxon>
        <taxon>Pseudomonadati</taxon>
        <taxon>Pseudomonadota</taxon>
        <taxon>Gammaproteobacteria</taxon>
        <taxon>Pseudomonadales</taxon>
        <taxon>Pseudomonadaceae</taxon>
        <taxon>Pseudomonas</taxon>
    </lineage>
</organism>
<feature type="domain" description="Tyr recombinase" evidence="5">
    <location>
        <begin position="207"/>
        <end position="385"/>
    </location>
</feature>
<protein>
    <submittedName>
        <fullName evidence="6">Tyrosine-type recombinase/integrase</fullName>
    </submittedName>
</protein>
<accession>A0A7X3F1A3</accession>
<dbReference type="Pfam" id="PF00589">
    <property type="entry name" value="Phage_integrase"/>
    <property type="match status" value="1"/>
</dbReference>
<dbReference type="InterPro" id="IPR050808">
    <property type="entry name" value="Phage_Integrase"/>
</dbReference>
<evidence type="ECO:0000259" key="5">
    <source>
        <dbReference type="PROSITE" id="PS51898"/>
    </source>
</evidence>
<dbReference type="AlphaFoldDB" id="A0A7X3F1A3"/>
<dbReference type="InterPro" id="IPR011010">
    <property type="entry name" value="DNA_brk_join_enz"/>
</dbReference>
<evidence type="ECO:0000256" key="3">
    <source>
        <dbReference type="ARBA" id="ARBA00023125"/>
    </source>
</evidence>
<evidence type="ECO:0000256" key="4">
    <source>
        <dbReference type="ARBA" id="ARBA00023172"/>
    </source>
</evidence>
<name>A0A7X3F1A3_9PSED</name>
<dbReference type="RefSeq" id="WP_156867120.1">
    <property type="nucleotide sequence ID" value="NZ_WEIK01000005.1"/>
</dbReference>
<sequence>MSLPKAKTLTVTISDAEIRRHAGGEVRQLRDSRHREIRFRYSTTDRTRGAWHVVVDQVWRKAGSYPGINTKTLLATLPEILARRALDVSATSTTTNWRTVGELLVWWLDRMTRDRGLSAKRKASAKSALNCHLIPCLSDLPLNNVTKSELDRRLMWPMQERYALSFVRSVYGVLAVAFRQAMRLDMLRVNPMESLKYTDFVRTRIKPKPARLRGDDLPALLSDLADGFESEPARVMLALMMLCHGTRLGETRLARWRNVNLESGQWFIPAGDTKTKAEHKLPLSAQACALLHRYRVRQQTDGYKGPLLFPGNAGSAISASKASNLFTDLAKAEWSSHDLRKVARTAWTDLGVDYMVGEMLLNHAMKDLDATYIHTTAEGLKRRALEVWHEHLDALGFNLIHSPPSCILPWDGHTETLEAAPLLGLDDNPASPCLGDVPGDTGLWR</sequence>
<dbReference type="PANTHER" id="PTHR30629">
    <property type="entry name" value="PROPHAGE INTEGRASE"/>
    <property type="match status" value="1"/>
</dbReference>
<dbReference type="EMBL" id="WEIK01000005">
    <property type="protein sequence ID" value="MVF49292.1"/>
    <property type="molecule type" value="Genomic_DNA"/>
</dbReference>
<dbReference type="PROSITE" id="PS51898">
    <property type="entry name" value="TYR_RECOMBINASE"/>
    <property type="match status" value="1"/>
</dbReference>
<dbReference type="GO" id="GO:0006310">
    <property type="term" value="P:DNA recombination"/>
    <property type="evidence" value="ECO:0007669"/>
    <property type="project" value="UniProtKB-KW"/>
</dbReference>
<keyword evidence="4" id="KW-0233">DNA recombination</keyword>
<dbReference type="CDD" id="cd00801">
    <property type="entry name" value="INT_P4_C"/>
    <property type="match status" value="1"/>
</dbReference>
<dbReference type="InterPro" id="IPR010998">
    <property type="entry name" value="Integrase_recombinase_N"/>
</dbReference>
<evidence type="ECO:0000256" key="1">
    <source>
        <dbReference type="ARBA" id="ARBA00008857"/>
    </source>
</evidence>
<keyword evidence="3" id="KW-0238">DNA-binding</keyword>
<comment type="similarity">
    <text evidence="1">Belongs to the 'phage' integrase family.</text>
</comment>
<evidence type="ECO:0000313" key="7">
    <source>
        <dbReference type="Proteomes" id="UP000440965"/>
    </source>
</evidence>
<evidence type="ECO:0000256" key="2">
    <source>
        <dbReference type="ARBA" id="ARBA00022908"/>
    </source>
</evidence>
<dbReference type="GO" id="GO:0015074">
    <property type="term" value="P:DNA integration"/>
    <property type="evidence" value="ECO:0007669"/>
    <property type="project" value="UniProtKB-KW"/>
</dbReference>
<dbReference type="GO" id="GO:0003677">
    <property type="term" value="F:DNA binding"/>
    <property type="evidence" value="ECO:0007669"/>
    <property type="project" value="UniProtKB-KW"/>
</dbReference>
<gene>
    <name evidence="6" type="ORF">F9Z43_08140</name>
</gene>
<dbReference type="InterPro" id="IPR002104">
    <property type="entry name" value="Integrase_catalytic"/>
</dbReference>
<comment type="caution">
    <text evidence="6">The sequence shown here is derived from an EMBL/GenBank/DDBJ whole genome shotgun (WGS) entry which is preliminary data.</text>
</comment>
<proteinExistence type="inferred from homology"/>
<dbReference type="Proteomes" id="UP000440965">
    <property type="component" value="Unassembled WGS sequence"/>
</dbReference>
<evidence type="ECO:0000313" key="6">
    <source>
        <dbReference type="EMBL" id="MVF49292.1"/>
    </source>
</evidence>